<name>A0AAD7Q7T8_QUISA</name>
<keyword evidence="2" id="KW-1185">Reference proteome</keyword>
<gene>
    <name evidence="1" type="ORF">O6P43_006246</name>
</gene>
<sequence length="114" mass="13082">MRELWMLYQIFSSSVQETKGKSSYMGRHCIESLKMLFQFSIWCGRWNHYGSTRRVSKCTCGGQVSPETAEALLSLQNWLQCTIKLVDMEESTGELGKIESVFHWNTDGDADFLA</sequence>
<dbReference type="AlphaFoldDB" id="A0AAD7Q7T8"/>
<reference evidence="1" key="1">
    <citation type="journal article" date="2023" name="Science">
        <title>Elucidation of the pathway for biosynthesis of saponin adjuvants from the soapbark tree.</title>
        <authorList>
            <person name="Reed J."/>
            <person name="Orme A."/>
            <person name="El-Demerdash A."/>
            <person name="Owen C."/>
            <person name="Martin L.B.B."/>
            <person name="Misra R.C."/>
            <person name="Kikuchi S."/>
            <person name="Rejzek M."/>
            <person name="Martin A.C."/>
            <person name="Harkess A."/>
            <person name="Leebens-Mack J."/>
            <person name="Louveau T."/>
            <person name="Stephenson M.J."/>
            <person name="Osbourn A."/>
        </authorList>
    </citation>
    <scope>NUCLEOTIDE SEQUENCE</scope>
    <source>
        <strain evidence="1">S10</strain>
    </source>
</reference>
<dbReference type="Proteomes" id="UP001163823">
    <property type="component" value="Chromosome 3"/>
</dbReference>
<evidence type="ECO:0000313" key="1">
    <source>
        <dbReference type="EMBL" id="KAJ7976466.1"/>
    </source>
</evidence>
<dbReference type="KEGG" id="qsa:O6P43_006246"/>
<dbReference type="EMBL" id="JARAOO010000003">
    <property type="protein sequence ID" value="KAJ7976466.1"/>
    <property type="molecule type" value="Genomic_DNA"/>
</dbReference>
<organism evidence="1 2">
    <name type="scientific">Quillaja saponaria</name>
    <name type="common">Soap bark tree</name>
    <dbReference type="NCBI Taxonomy" id="32244"/>
    <lineage>
        <taxon>Eukaryota</taxon>
        <taxon>Viridiplantae</taxon>
        <taxon>Streptophyta</taxon>
        <taxon>Embryophyta</taxon>
        <taxon>Tracheophyta</taxon>
        <taxon>Spermatophyta</taxon>
        <taxon>Magnoliopsida</taxon>
        <taxon>eudicotyledons</taxon>
        <taxon>Gunneridae</taxon>
        <taxon>Pentapetalae</taxon>
        <taxon>rosids</taxon>
        <taxon>fabids</taxon>
        <taxon>Fabales</taxon>
        <taxon>Quillajaceae</taxon>
        <taxon>Quillaja</taxon>
    </lineage>
</organism>
<comment type="caution">
    <text evidence="1">The sequence shown here is derived from an EMBL/GenBank/DDBJ whole genome shotgun (WGS) entry which is preliminary data.</text>
</comment>
<accession>A0AAD7Q7T8</accession>
<proteinExistence type="predicted"/>
<protein>
    <submittedName>
        <fullName evidence="1">Uncharacterized protein</fullName>
    </submittedName>
</protein>
<evidence type="ECO:0000313" key="2">
    <source>
        <dbReference type="Proteomes" id="UP001163823"/>
    </source>
</evidence>